<dbReference type="AlphaFoldDB" id="A0A1I7KWH0"/>
<dbReference type="Proteomes" id="UP000199391">
    <property type="component" value="Unassembled WGS sequence"/>
</dbReference>
<dbReference type="InterPro" id="IPR011042">
    <property type="entry name" value="6-blade_b-propeller_TolB-like"/>
</dbReference>
<accession>A0A1I7KWH0</accession>
<organism evidence="2 3">
    <name type="scientific">Pseudoduganella namucuonensis</name>
    <dbReference type="NCBI Taxonomy" id="1035707"/>
    <lineage>
        <taxon>Bacteria</taxon>
        <taxon>Pseudomonadati</taxon>
        <taxon>Pseudomonadota</taxon>
        <taxon>Betaproteobacteria</taxon>
        <taxon>Burkholderiales</taxon>
        <taxon>Oxalobacteraceae</taxon>
        <taxon>Telluria group</taxon>
        <taxon>Pseudoduganella</taxon>
    </lineage>
</organism>
<feature type="chain" id="PRO_5011734363" description="NHL repeat-containing protein" evidence="1">
    <location>
        <begin position="21"/>
        <end position="653"/>
    </location>
</feature>
<dbReference type="Gene3D" id="2.120.10.30">
    <property type="entry name" value="TolB, C-terminal domain"/>
    <property type="match status" value="3"/>
</dbReference>
<evidence type="ECO:0000313" key="3">
    <source>
        <dbReference type="Proteomes" id="UP000199391"/>
    </source>
</evidence>
<dbReference type="SUPFAM" id="SSF101898">
    <property type="entry name" value="NHL repeat"/>
    <property type="match status" value="2"/>
</dbReference>
<keyword evidence="3" id="KW-1185">Reference proteome</keyword>
<evidence type="ECO:0008006" key="4">
    <source>
        <dbReference type="Google" id="ProtNLM"/>
    </source>
</evidence>
<reference evidence="3" key="1">
    <citation type="submission" date="2016-10" db="EMBL/GenBank/DDBJ databases">
        <authorList>
            <person name="Varghese N."/>
            <person name="Submissions S."/>
        </authorList>
    </citation>
    <scope>NUCLEOTIDE SEQUENCE [LARGE SCALE GENOMIC DNA]</scope>
    <source>
        <strain evidence="3">CGMCC 1.11014</strain>
    </source>
</reference>
<proteinExistence type="predicted"/>
<dbReference type="STRING" id="1035707.SAMN05216552_102060"/>
<sequence>MRLRLVSVAVVMGLMLSACGGGGGGPAPVPDPGPPKGMTVLAGMPGGSGNADGVTGRLFDPLALAIGPDGVLYASASAVTGNWGATVRRIAPGADGTMVVSTRWRGTGSEAHRALAADASGNLYGIAGNRIVRIGADGVETLVAGSESTEGWSGSGDGTGAQARFVMPTALAVDGAGLVYVADLNRIRTVTPAGEVRTHVAASNALFDQYGELYGKPMGVVRSVSGLAFDGAGNLVIAVADPDAFVRKVTPAGVRVDTKLKAISAVAADRGGNLYGFTQCALYKEDTAGVVSLLAGANTRRGAVDGAGGVASFGLADSDACDARLAADGSGNVYVTDQANSVVRKVTPAGMVSTVAGKTPSPGLVDGAGAAARFQRDAQDLTYDGKDSLYLVQGDKVRKVTRAGMVTTLKLPQKDASQNTMRYFAGGMAHQGSLIGVAGRVVYVVDENGGMRVLAGSSSVAGKTDGTGVQAGFDTVCGVTRDGGGNLYLLDCYAQHSDPNGFPDGFENRIRKVTPGGVVTTMYVAPKDDGTRQPWSLVADRQGNLFASTNNNAVLKFSSTGSVSTMAVDQKYYGWMAVDAQGNLFLANANLPPTQVQMIGPSGQAQIVAGRNDQFGLIPSPMPGSLGLLGGMTIDERGALYVLTENSVVSIVR</sequence>
<protein>
    <recommendedName>
        <fullName evidence="4">NHL repeat-containing protein</fullName>
    </recommendedName>
</protein>
<dbReference type="EMBL" id="FPBO01000020">
    <property type="protein sequence ID" value="SFV01654.1"/>
    <property type="molecule type" value="Genomic_DNA"/>
</dbReference>
<dbReference type="PROSITE" id="PS51257">
    <property type="entry name" value="PROKAR_LIPOPROTEIN"/>
    <property type="match status" value="1"/>
</dbReference>
<feature type="signal peptide" evidence="1">
    <location>
        <begin position="1"/>
        <end position="20"/>
    </location>
</feature>
<gene>
    <name evidence="2" type="ORF">SAMN05216552_102060</name>
</gene>
<name>A0A1I7KWH0_9BURK</name>
<keyword evidence="1" id="KW-0732">Signal</keyword>
<dbReference type="PANTHER" id="PTHR13833:SF71">
    <property type="entry name" value="NHL DOMAIN-CONTAINING PROTEIN"/>
    <property type="match status" value="1"/>
</dbReference>
<evidence type="ECO:0000313" key="2">
    <source>
        <dbReference type="EMBL" id="SFV01654.1"/>
    </source>
</evidence>
<dbReference type="PANTHER" id="PTHR13833">
    <property type="match status" value="1"/>
</dbReference>
<evidence type="ECO:0000256" key="1">
    <source>
        <dbReference type="SAM" id="SignalP"/>
    </source>
</evidence>